<evidence type="ECO:0000313" key="2">
    <source>
        <dbReference type="EMBL" id="GBC00920.1"/>
    </source>
</evidence>
<sequence length="184" mass="21560">MSKSDCLREYQYLVKTSKHHLAHSQEQVEKNDPSCEICWPVQRDLIENTNQLFSSDTTIITLEDEQQKENNESNESKTQRSNKEAKNKKKENNEKYIESSNLNIRDTSKNPIGNSKSILSSSTLPLQLQPSFRYNDLYDESSITVPRDFSFLSRYGLHDEENDQNRSKFYSRYQRKSNFGSSIR</sequence>
<name>A0A2Z6RV89_9GLOM</name>
<keyword evidence="3" id="KW-1185">Reference proteome</keyword>
<protein>
    <submittedName>
        <fullName evidence="2">Uncharacterized protein</fullName>
    </submittedName>
</protein>
<feature type="compositionally biased region" description="Polar residues" evidence="1">
    <location>
        <begin position="98"/>
        <end position="118"/>
    </location>
</feature>
<gene>
    <name evidence="2" type="ORF">RclHR1_04000001</name>
</gene>
<feature type="compositionally biased region" description="Basic and acidic residues" evidence="1">
    <location>
        <begin position="65"/>
        <end position="97"/>
    </location>
</feature>
<dbReference type="EMBL" id="BEXD01003336">
    <property type="protein sequence ID" value="GBC00920.1"/>
    <property type="molecule type" value="Genomic_DNA"/>
</dbReference>
<accession>A0A2Z6RV89</accession>
<evidence type="ECO:0000256" key="1">
    <source>
        <dbReference type="SAM" id="MobiDB-lite"/>
    </source>
</evidence>
<dbReference type="Proteomes" id="UP000247702">
    <property type="component" value="Unassembled WGS sequence"/>
</dbReference>
<feature type="region of interest" description="Disordered" evidence="1">
    <location>
        <begin position="63"/>
        <end position="118"/>
    </location>
</feature>
<comment type="caution">
    <text evidence="2">The sequence shown here is derived from an EMBL/GenBank/DDBJ whole genome shotgun (WGS) entry which is preliminary data.</text>
</comment>
<proteinExistence type="predicted"/>
<reference evidence="2 3" key="1">
    <citation type="submission" date="2017-11" db="EMBL/GenBank/DDBJ databases">
        <title>The genome of Rhizophagus clarus HR1 reveals common genetic basis of auxotrophy among arbuscular mycorrhizal fungi.</title>
        <authorList>
            <person name="Kobayashi Y."/>
        </authorList>
    </citation>
    <scope>NUCLEOTIDE SEQUENCE [LARGE SCALE GENOMIC DNA]</scope>
    <source>
        <strain evidence="2 3">HR1</strain>
    </source>
</reference>
<organism evidence="2 3">
    <name type="scientific">Rhizophagus clarus</name>
    <dbReference type="NCBI Taxonomy" id="94130"/>
    <lineage>
        <taxon>Eukaryota</taxon>
        <taxon>Fungi</taxon>
        <taxon>Fungi incertae sedis</taxon>
        <taxon>Mucoromycota</taxon>
        <taxon>Glomeromycotina</taxon>
        <taxon>Glomeromycetes</taxon>
        <taxon>Glomerales</taxon>
        <taxon>Glomeraceae</taxon>
        <taxon>Rhizophagus</taxon>
    </lineage>
</organism>
<evidence type="ECO:0000313" key="3">
    <source>
        <dbReference type="Proteomes" id="UP000247702"/>
    </source>
</evidence>
<feature type="non-terminal residue" evidence="2">
    <location>
        <position position="184"/>
    </location>
</feature>
<dbReference type="AlphaFoldDB" id="A0A2Z6RV89"/>